<dbReference type="AlphaFoldDB" id="A0A7W3QSK2"/>
<sequence>MNAAQRGEDNGPETAAPGHPAPGQPAPGPARPIVELAGLVSLALAALFYMGSAYIGSYYNHFHVSTTGLGLSVAELAVRGLRLLSPFAILITAVLLVLMTFGRGLSTWATRFEWWRRAHTRLNPPSVKLKRGAGLALTAAGFCLYVLAHHVAIPTELIAVLLGTGPLLAAWPVRGDRTGRLAFAAALFLAALCVLWATSLRAQRLGEDAARDFASDLQRRTAVVVYSEKRLGFSENAGVKPVPLPTGDSRYRYRYEGLRLLAVRDGRYYLLPVGWHPDQHPTYVLHEEDDLRVELYAGAPSVQ</sequence>
<reference evidence="3 4" key="1">
    <citation type="submission" date="2020-08" db="EMBL/GenBank/DDBJ databases">
        <title>Genomic Encyclopedia of Type Strains, Phase IV (KMG-IV): sequencing the most valuable type-strain genomes for metagenomic binning, comparative biology and taxonomic classification.</title>
        <authorList>
            <person name="Goeker M."/>
        </authorList>
    </citation>
    <scope>NUCLEOTIDE SEQUENCE [LARGE SCALE GENOMIC DNA]</scope>
    <source>
        <strain evidence="3 4">DSM 44197</strain>
    </source>
</reference>
<accession>A0A7W3QSK2</accession>
<feature type="transmembrane region" description="Helical" evidence="2">
    <location>
        <begin position="87"/>
        <end position="111"/>
    </location>
</feature>
<evidence type="ECO:0000256" key="2">
    <source>
        <dbReference type="SAM" id="Phobius"/>
    </source>
</evidence>
<feature type="transmembrane region" description="Helical" evidence="2">
    <location>
        <begin position="181"/>
        <end position="198"/>
    </location>
</feature>
<dbReference type="EMBL" id="JACJIA010000024">
    <property type="protein sequence ID" value="MBA8957493.1"/>
    <property type="molecule type" value="Genomic_DNA"/>
</dbReference>
<organism evidence="3 4">
    <name type="scientific">Actinomadura namibiensis</name>
    <dbReference type="NCBI Taxonomy" id="182080"/>
    <lineage>
        <taxon>Bacteria</taxon>
        <taxon>Bacillati</taxon>
        <taxon>Actinomycetota</taxon>
        <taxon>Actinomycetes</taxon>
        <taxon>Streptosporangiales</taxon>
        <taxon>Thermomonosporaceae</taxon>
        <taxon>Actinomadura</taxon>
    </lineage>
</organism>
<evidence type="ECO:0000313" key="4">
    <source>
        <dbReference type="Proteomes" id="UP000572680"/>
    </source>
</evidence>
<keyword evidence="2" id="KW-1133">Transmembrane helix</keyword>
<keyword evidence="4" id="KW-1185">Reference proteome</keyword>
<feature type="region of interest" description="Disordered" evidence="1">
    <location>
        <begin position="1"/>
        <end position="27"/>
    </location>
</feature>
<gene>
    <name evidence="3" type="ORF">HNR61_009186</name>
</gene>
<feature type="transmembrane region" description="Helical" evidence="2">
    <location>
        <begin position="132"/>
        <end position="151"/>
    </location>
</feature>
<dbReference type="Proteomes" id="UP000572680">
    <property type="component" value="Unassembled WGS sequence"/>
</dbReference>
<protein>
    <submittedName>
        <fullName evidence="3">Uncharacterized protein</fullName>
    </submittedName>
</protein>
<feature type="transmembrane region" description="Helical" evidence="2">
    <location>
        <begin position="157"/>
        <end position="174"/>
    </location>
</feature>
<evidence type="ECO:0000256" key="1">
    <source>
        <dbReference type="SAM" id="MobiDB-lite"/>
    </source>
</evidence>
<feature type="transmembrane region" description="Helical" evidence="2">
    <location>
        <begin position="36"/>
        <end position="55"/>
    </location>
</feature>
<keyword evidence="2" id="KW-0812">Transmembrane</keyword>
<keyword evidence="2" id="KW-0472">Membrane</keyword>
<dbReference type="RefSeq" id="WP_182849307.1">
    <property type="nucleotide sequence ID" value="NZ_BAAALP010000131.1"/>
</dbReference>
<proteinExistence type="predicted"/>
<evidence type="ECO:0000313" key="3">
    <source>
        <dbReference type="EMBL" id="MBA8957493.1"/>
    </source>
</evidence>
<comment type="caution">
    <text evidence="3">The sequence shown here is derived from an EMBL/GenBank/DDBJ whole genome shotgun (WGS) entry which is preliminary data.</text>
</comment>
<name>A0A7W3QSK2_ACTNM</name>